<dbReference type="Proteomes" id="UP001162881">
    <property type="component" value="Unassembled WGS sequence"/>
</dbReference>
<evidence type="ECO:0000256" key="10">
    <source>
        <dbReference type="ARBA" id="ARBA00023004"/>
    </source>
</evidence>
<dbReference type="InterPro" id="IPR015421">
    <property type="entry name" value="PyrdxlP-dep_Trfase_major"/>
</dbReference>
<evidence type="ECO:0000256" key="12">
    <source>
        <dbReference type="ARBA" id="ARBA00031911"/>
    </source>
</evidence>
<gene>
    <name evidence="17" type="primary">nifS</name>
    <name evidence="17" type="ORF">MTR62_04330</name>
</gene>
<evidence type="ECO:0000313" key="18">
    <source>
        <dbReference type="Proteomes" id="UP001162881"/>
    </source>
</evidence>
<reference evidence="17" key="1">
    <citation type="submission" date="2022-03" db="EMBL/GenBank/DDBJ databases">
        <title>Identification of a novel bacterium isolated from mangrove sediments.</title>
        <authorList>
            <person name="Pan X."/>
        </authorList>
    </citation>
    <scope>NUCLEOTIDE SEQUENCE</scope>
    <source>
        <strain evidence="17">B1949</strain>
    </source>
</reference>
<sequence length="406" mass="43674">MANDPVYLDNNATTRCDPRVVSAMLPYFSEQFGNASSMHAFGSEVGGALARARKQLQTLLGAAFDHEIVYTSGGTEADNMAILSALDTQRGRDEVITSAVEHPAVLSLVAHLEKTGAAKVHIIPVDAKGRLDMEAYRKALGPRTAIVSIMWANNETGTIFPVEKLAEMAHEAGALFHTDAVQAVGKIPMDLKETGIDMLSLSGHKLHGPKGIGALYVRKGVRLRALIRGGHQERGRRAGTENAPGIIGLGMAAELAAEHMHEEQTRVAALRDRLEAGLLASISHSFTTGDPQTRLPNTANVAFEYIEGEAILLLMNREGIAASSGSACTSGSLEPSHVLRAMNVPYTAAHGAIRFSFSRENTEADVDRVLEVMPQIIARLREMSPFWQARDGDGRETEGAFNPTYA</sequence>
<keyword evidence="10 15" id="KW-0408">Iron</keyword>
<dbReference type="EMBL" id="JALHLF010000009">
    <property type="protein sequence ID" value="MCJ2181932.1"/>
    <property type="molecule type" value="Genomic_DNA"/>
</dbReference>
<dbReference type="Gene3D" id="3.90.1150.10">
    <property type="entry name" value="Aspartate Aminotransferase, domain 1"/>
    <property type="match status" value="1"/>
</dbReference>
<comment type="similarity">
    <text evidence="3 15">Belongs to the class-V pyridoxal-phosphate-dependent aminotransferase family. NifS/IscS subfamily.</text>
</comment>
<name>A0ABT0BA32_9SPHN</name>
<comment type="catalytic activity">
    <reaction evidence="13 15">
        <text>(sulfur carrier)-H + L-cysteine = (sulfur carrier)-SH + L-alanine</text>
        <dbReference type="Rhea" id="RHEA:43892"/>
        <dbReference type="Rhea" id="RHEA-COMP:14737"/>
        <dbReference type="Rhea" id="RHEA-COMP:14739"/>
        <dbReference type="ChEBI" id="CHEBI:29917"/>
        <dbReference type="ChEBI" id="CHEBI:35235"/>
        <dbReference type="ChEBI" id="CHEBI:57972"/>
        <dbReference type="ChEBI" id="CHEBI:64428"/>
        <dbReference type="EC" id="2.8.1.7"/>
    </reaction>
</comment>
<evidence type="ECO:0000256" key="6">
    <source>
        <dbReference type="ARBA" id="ARBA00013558"/>
    </source>
</evidence>
<evidence type="ECO:0000256" key="1">
    <source>
        <dbReference type="ARBA" id="ARBA00001933"/>
    </source>
</evidence>
<evidence type="ECO:0000256" key="2">
    <source>
        <dbReference type="ARBA" id="ARBA00003120"/>
    </source>
</evidence>
<dbReference type="RefSeq" id="WP_244017324.1">
    <property type="nucleotide sequence ID" value="NZ_JALHLF010000009.1"/>
</dbReference>
<dbReference type="InterPro" id="IPR017772">
    <property type="entry name" value="Cys_deSase_NifS_bac/arc"/>
</dbReference>
<evidence type="ECO:0000256" key="11">
    <source>
        <dbReference type="ARBA" id="ARBA00023014"/>
    </source>
</evidence>
<keyword evidence="8 15" id="KW-0479">Metal-binding</keyword>
<organism evidence="17 18">
    <name type="scientific">Novosphingobium organovorum</name>
    <dbReference type="NCBI Taxonomy" id="2930092"/>
    <lineage>
        <taxon>Bacteria</taxon>
        <taxon>Pseudomonadati</taxon>
        <taxon>Pseudomonadota</taxon>
        <taxon>Alphaproteobacteria</taxon>
        <taxon>Sphingomonadales</taxon>
        <taxon>Sphingomonadaceae</taxon>
        <taxon>Novosphingobium</taxon>
    </lineage>
</organism>
<dbReference type="InterPro" id="IPR000192">
    <property type="entry name" value="Aminotrans_V_dom"/>
</dbReference>
<protein>
    <recommendedName>
        <fullName evidence="6 15">Cysteine desulfurase</fullName>
        <ecNumber evidence="5 15">2.8.1.7</ecNumber>
    </recommendedName>
    <alternativeName>
        <fullName evidence="12 15">Nitrogenase metalloclusters biosynthesis protein NifS</fullName>
    </alternativeName>
</protein>
<keyword evidence="11 15" id="KW-0411">Iron-sulfur</keyword>
<dbReference type="InterPro" id="IPR015422">
    <property type="entry name" value="PyrdxlP-dep_Trfase_small"/>
</dbReference>
<dbReference type="InterPro" id="IPR020578">
    <property type="entry name" value="Aminotrans_V_PyrdxlP_BS"/>
</dbReference>
<dbReference type="GO" id="GO:0031071">
    <property type="term" value="F:cysteine desulfurase activity"/>
    <property type="evidence" value="ECO:0007669"/>
    <property type="project" value="UniProtKB-EC"/>
</dbReference>
<dbReference type="InterPro" id="IPR015424">
    <property type="entry name" value="PyrdxlP-dep_Trfase"/>
</dbReference>
<evidence type="ECO:0000256" key="14">
    <source>
        <dbReference type="RuleBase" id="RU004504"/>
    </source>
</evidence>
<feature type="domain" description="Aminotransferase class V" evidence="16">
    <location>
        <begin position="6"/>
        <end position="369"/>
    </location>
</feature>
<evidence type="ECO:0000313" key="17">
    <source>
        <dbReference type="EMBL" id="MCJ2181932.1"/>
    </source>
</evidence>
<evidence type="ECO:0000256" key="8">
    <source>
        <dbReference type="ARBA" id="ARBA00022723"/>
    </source>
</evidence>
<dbReference type="Gene3D" id="1.10.260.50">
    <property type="match status" value="1"/>
</dbReference>
<evidence type="ECO:0000256" key="3">
    <source>
        <dbReference type="ARBA" id="ARBA00006490"/>
    </source>
</evidence>
<evidence type="ECO:0000256" key="15">
    <source>
        <dbReference type="RuleBase" id="RU364075"/>
    </source>
</evidence>
<dbReference type="PIRSF" id="PIRSF005572">
    <property type="entry name" value="NifS"/>
    <property type="match status" value="1"/>
</dbReference>
<dbReference type="Pfam" id="PF00266">
    <property type="entry name" value="Aminotran_5"/>
    <property type="match status" value="1"/>
</dbReference>
<accession>A0ABT0BA32</accession>
<comment type="subunit">
    <text evidence="4">Homodimer.</text>
</comment>
<keyword evidence="9 15" id="KW-0663">Pyridoxal phosphate</keyword>
<evidence type="ECO:0000256" key="4">
    <source>
        <dbReference type="ARBA" id="ARBA00011738"/>
    </source>
</evidence>
<dbReference type="InterPro" id="IPR016454">
    <property type="entry name" value="Cysteine_dSase"/>
</dbReference>
<dbReference type="EC" id="2.8.1.7" evidence="5 15"/>
<evidence type="ECO:0000256" key="7">
    <source>
        <dbReference type="ARBA" id="ARBA00022679"/>
    </source>
</evidence>
<evidence type="ECO:0000256" key="5">
    <source>
        <dbReference type="ARBA" id="ARBA00012239"/>
    </source>
</evidence>
<comment type="cofactor">
    <cofactor evidence="1 14">
        <name>pyridoxal 5'-phosphate</name>
        <dbReference type="ChEBI" id="CHEBI:597326"/>
    </cofactor>
</comment>
<proteinExistence type="inferred from homology"/>
<dbReference type="SUPFAM" id="SSF53383">
    <property type="entry name" value="PLP-dependent transferases"/>
    <property type="match status" value="1"/>
</dbReference>
<comment type="function">
    <text evidence="2">Catalyzes the removal of elemental sulfur atoms from cysteine to produce alanine. Seems to participate in the biosynthesis of the nitrogenase metalloclusters by providing the inorganic sulfur required for the Fe-S core formation.</text>
</comment>
<evidence type="ECO:0000256" key="13">
    <source>
        <dbReference type="ARBA" id="ARBA00050776"/>
    </source>
</evidence>
<dbReference type="PANTHER" id="PTHR11601">
    <property type="entry name" value="CYSTEINE DESULFURYLASE FAMILY MEMBER"/>
    <property type="match status" value="1"/>
</dbReference>
<evidence type="ECO:0000256" key="9">
    <source>
        <dbReference type="ARBA" id="ARBA00022898"/>
    </source>
</evidence>
<comment type="caution">
    <text evidence="17">The sequence shown here is derived from an EMBL/GenBank/DDBJ whole genome shotgun (WGS) entry which is preliminary data.</text>
</comment>
<keyword evidence="18" id="KW-1185">Reference proteome</keyword>
<evidence type="ECO:0000259" key="16">
    <source>
        <dbReference type="Pfam" id="PF00266"/>
    </source>
</evidence>
<dbReference type="NCBIfam" id="TIGR03402">
    <property type="entry name" value="FeS_nifS"/>
    <property type="match status" value="1"/>
</dbReference>
<dbReference type="PANTHER" id="PTHR11601:SF34">
    <property type="entry name" value="CYSTEINE DESULFURASE"/>
    <property type="match status" value="1"/>
</dbReference>
<keyword evidence="7 15" id="KW-0808">Transferase</keyword>
<dbReference type="Gene3D" id="3.40.640.10">
    <property type="entry name" value="Type I PLP-dependent aspartate aminotransferase-like (Major domain)"/>
    <property type="match status" value="1"/>
</dbReference>
<dbReference type="PROSITE" id="PS00595">
    <property type="entry name" value="AA_TRANSFER_CLASS_5"/>
    <property type="match status" value="1"/>
</dbReference>